<dbReference type="PROSITE" id="PS50949">
    <property type="entry name" value="HTH_GNTR"/>
    <property type="match status" value="1"/>
</dbReference>
<dbReference type="InterPro" id="IPR008920">
    <property type="entry name" value="TF_FadR/GntR_C"/>
</dbReference>
<evidence type="ECO:0000256" key="1">
    <source>
        <dbReference type="ARBA" id="ARBA00023015"/>
    </source>
</evidence>
<dbReference type="RefSeq" id="WP_273670789.1">
    <property type="nucleotide sequence ID" value="NZ_JAQQXR010000003.1"/>
</dbReference>
<evidence type="ECO:0000259" key="4">
    <source>
        <dbReference type="PROSITE" id="PS50949"/>
    </source>
</evidence>
<dbReference type="Proteomes" id="UP001221208">
    <property type="component" value="Unassembled WGS sequence"/>
</dbReference>
<dbReference type="InterPro" id="IPR011711">
    <property type="entry name" value="GntR_C"/>
</dbReference>
<dbReference type="Gene3D" id="1.20.120.530">
    <property type="entry name" value="GntR ligand-binding domain-like"/>
    <property type="match status" value="1"/>
</dbReference>
<keyword evidence="3" id="KW-0804">Transcription</keyword>
<keyword evidence="6" id="KW-1185">Reference proteome</keyword>
<dbReference type="SMART" id="SM00895">
    <property type="entry name" value="FCD"/>
    <property type="match status" value="1"/>
</dbReference>
<dbReference type="InterPro" id="IPR036388">
    <property type="entry name" value="WH-like_DNA-bd_sf"/>
</dbReference>
<evidence type="ECO:0000256" key="2">
    <source>
        <dbReference type="ARBA" id="ARBA00023125"/>
    </source>
</evidence>
<proteinExistence type="predicted"/>
<dbReference type="SMART" id="SM00345">
    <property type="entry name" value="HTH_GNTR"/>
    <property type="match status" value="1"/>
</dbReference>
<evidence type="ECO:0000313" key="6">
    <source>
        <dbReference type="Proteomes" id="UP001221208"/>
    </source>
</evidence>
<dbReference type="SUPFAM" id="SSF46785">
    <property type="entry name" value="Winged helix' DNA-binding domain"/>
    <property type="match status" value="1"/>
</dbReference>
<dbReference type="EMBL" id="JAQQXR010000003">
    <property type="protein sequence ID" value="MDC8758117.1"/>
    <property type="molecule type" value="Genomic_DNA"/>
</dbReference>
<accession>A0ABT5JZG5</accession>
<name>A0ABT5JZG5_9BURK</name>
<comment type="caution">
    <text evidence="5">The sequence shown here is derived from an EMBL/GenBank/DDBJ whole genome shotgun (WGS) entry which is preliminary data.</text>
</comment>
<dbReference type="InterPro" id="IPR036390">
    <property type="entry name" value="WH_DNA-bd_sf"/>
</dbReference>
<reference evidence="5 6" key="1">
    <citation type="submission" date="2022-10" db="EMBL/GenBank/DDBJ databases">
        <title>Janthinobacterium sp. hw3 Genome sequencing.</title>
        <authorList>
            <person name="Park S."/>
        </authorList>
    </citation>
    <scope>NUCLEOTIDE SEQUENCE [LARGE SCALE GENOMIC DNA]</scope>
    <source>
        <strain evidence="6">hw3</strain>
    </source>
</reference>
<dbReference type="PRINTS" id="PR00035">
    <property type="entry name" value="HTHGNTR"/>
</dbReference>
<dbReference type="Pfam" id="PF00392">
    <property type="entry name" value="GntR"/>
    <property type="match status" value="1"/>
</dbReference>
<dbReference type="CDD" id="cd07377">
    <property type="entry name" value="WHTH_GntR"/>
    <property type="match status" value="1"/>
</dbReference>
<gene>
    <name evidence="5" type="ORF">OIK44_11000</name>
</gene>
<keyword evidence="1" id="KW-0805">Transcription regulation</keyword>
<feature type="domain" description="HTH gntR-type" evidence="4">
    <location>
        <begin position="7"/>
        <end position="74"/>
    </location>
</feature>
<dbReference type="SUPFAM" id="SSF48008">
    <property type="entry name" value="GntR ligand-binding domain-like"/>
    <property type="match status" value="1"/>
</dbReference>
<dbReference type="Gene3D" id="1.10.10.10">
    <property type="entry name" value="Winged helix-like DNA-binding domain superfamily/Winged helix DNA-binding domain"/>
    <property type="match status" value="1"/>
</dbReference>
<evidence type="ECO:0000256" key="3">
    <source>
        <dbReference type="ARBA" id="ARBA00023163"/>
    </source>
</evidence>
<dbReference type="InterPro" id="IPR000524">
    <property type="entry name" value="Tscrpt_reg_HTH_GntR"/>
</dbReference>
<protein>
    <submittedName>
        <fullName evidence="5">GntR family transcriptional regulator</fullName>
    </submittedName>
</protein>
<dbReference type="Pfam" id="PF07729">
    <property type="entry name" value="FCD"/>
    <property type="match status" value="1"/>
</dbReference>
<dbReference type="PANTHER" id="PTHR43537">
    <property type="entry name" value="TRANSCRIPTIONAL REGULATOR, GNTR FAMILY"/>
    <property type="match status" value="1"/>
</dbReference>
<organism evidence="5 6">
    <name type="scientific">Janthinobacterium fluminis</name>
    <dbReference type="NCBI Taxonomy" id="2987524"/>
    <lineage>
        <taxon>Bacteria</taxon>
        <taxon>Pseudomonadati</taxon>
        <taxon>Pseudomonadota</taxon>
        <taxon>Betaproteobacteria</taxon>
        <taxon>Burkholderiales</taxon>
        <taxon>Oxalobacteraceae</taxon>
        <taxon>Janthinobacterium</taxon>
    </lineage>
</organism>
<evidence type="ECO:0000313" key="5">
    <source>
        <dbReference type="EMBL" id="MDC8758117.1"/>
    </source>
</evidence>
<keyword evidence="2" id="KW-0238">DNA-binding</keyword>
<dbReference type="PANTHER" id="PTHR43537:SF49">
    <property type="entry name" value="TRANSCRIPTIONAL REGULATORY PROTEIN"/>
    <property type="match status" value="1"/>
</dbReference>
<sequence>MSENESVPQAERISRAIEAAILNASYAPGERLDERVLAASFGVSRTPIREALNRLVADGLAEHRARQGVFVARITLANVFELFEMLAVLESAAARLAARRIKPADAVQLLLAARDTVDAALDEDAAVYTASNTRFHELMYAGSCNQLLEDSIKQLRRRAAPYRGHIHRVAGRRSATAQEHVAIAEAIQAGKGEVAAELMFQHLDIHRPEFSDYVFILSRAVENGMA</sequence>